<dbReference type="InterPro" id="IPR011063">
    <property type="entry name" value="TilS/TtcA_N"/>
</dbReference>
<reference evidence="3 4" key="1">
    <citation type="submission" date="2018-06" db="EMBL/GenBank/DDBJ databases">
        <title>Extensive metabolic versatility and redundancy in microbially diverse, dynamic hydrothermal sediments.</title>
        <authorList>
            <person name="Dombrowski N."/>
            <person name="Teske A."/>
            <person name="Baker B.J."/>
        </authorList>
    </citation>
    <scope>NUCLEOTIDE SEQUENCE [LARGE SCALE GENOMIC DNA]</scope>
    <source>
        <strain evidence="3">B3_G15</strain>
    </source>
</reference>
<protein>
    <submittedName>
        <fullName evidence="3">ATP-dependent sacrificial sulfur transferase LarE</fullName>
    </submittedName>
</protein>
<proteinExistence type="predicted"/>
<dbReference type="InterPro" id="IPR014729">
    <property type="entry name" value="Rossmann-like_a/b/a_fold"/>
</dbReference>
<dbReference type="Gene3D" id="3.40.50.620">
    <property type="entry name" value="HUPs"/>
    <property type="match status" value="1"/>
</dbReference>
<evidence type="ECO:0000313" key="4">
    <source>
        <dbReference type="Proteomes" id="UP000280417"/>
    </source>
</evidence>
<gene>
    <name evidence="3" type="primary">larE</name>
    <name evidence="3" type="ORF">DRJ04_04560</name>
</gene>
<accession>A0A662DCV9</accession>
<dbReference type="Pfam" id="PF01171">
    <property type="entry name" value="ATP_bind_3"/>
    <property type="match status" value="1"/>
</dbReference>
<dbReference type="InterPro" id="IPR005232">
    <property type="entry name" value="LarE"/>
</dbReference>
<organism evidence="3 4">
    <name type="scientific">Aerophobetes bacterium</name>
    <dbReference type="NCBI Taxonomy" id="2030807"/>
    <lineage>
        <taxon>Bacteria</taxon>
        <taxon>Candidatus Aerophobota</taxon>
    </lineage>
</organism>
<dbReference type="PIRSF" id="PIRSF006661">
    <property type="entry name" value="PP-lp_UCP006661"/>
    <property type="match status" value="1"/>
</dbReference>
<dbReference type="SUPFAM" id="SSF52402">
    <property type="entry name" value="Adenine nucleotide alpha hydrolases-like"/>
    <property type="match status" value="1"/>
</dbReference>
<evidence type="ECO:0000313" key="3">
    <source>
        <dbReference type="EMBL" id="RLE13305.1"/>
    </source>
</evidence>
<keyword evidence="3" id="KW-0808">Transferase</keyword>
<dbReference type="NCBIfam" id="TIGR00268">
    <property type="entry name" value="ATP-dependent sacrificial sulfur transferase LarE"/>
    <property type="match status" value="1"/>
</dbReference>
<name>A0A662DCV9_UNCAE</name>
<dbReference type="PANTHER" id="PTHR43169:SF2">
    <property type="entry name" value="NAD_GMP SYNTHASE DOMAIN-CONTAINING PROTEIN"/>
    <property type="match status" value="1"/>
</dbReference>
<dbReference type="EMBL" id="QMQA01000104">
    <property type="protein sequence ID" value="RLE13305.1"/>
    <property type="molecule type" value="Genomic_DNA"/>
</dbReference>
<dbReference type="PANTHER" id="PTHR43169">
    <property type="entry name" value="EXSB FAMILY PROTEIN"/>
    <property type="match status" value="1"/>
</dbReference>
<dbReference type="CDD" id="cd01990">
    <property type="entry name" value="LarE-like"/>
    <property type="match status" value="1"/>
</dbReference>
<feature type="active site" description="Nucleophile and sulfur donor" evidence="1">
    <location>
        <position position="173"/>
    </location>
</feature>
<dbReference type="AlphaFoldDB" id="A0A662DCV9"/>
<sequence length="268" mass="30806">MEEKVQKLKNILKKMGSVMVAYSGGVDSTFLLKFSKDILKDKVIAVTATSLTYPRKELEEAKKLARMLKVKHILVETKELENPEFANNSPNRCYYCKRELFSVLKKLATENNIEQVIEASNSDDVKDFRPGLQAAKESGIRSPLMEAGLTKNEIRTLSRKMGLPTWNKPSFACLSSRFPYGMRINKEDLERVDEAERFIRNLGVSQVRVRHYKDTARIEVLPEDIPKLTEGKTREKIVKKFKKLSYTYITVDLEGYRTGSMNEVLKEK</sequence>
<evidence type="ECO:0000259" key="2">
    <source>
        <dbReference type="Pfam" id="PF01171"/>
    </source>
</evidence>
<dbReference type="GO" id="GO:0016783">
    <property type="term" value="F:sulfurtransferase activity"/>
    <property type="evidence" value="ECO:0007669"/>
    <property type="project" value="InterPro"/>
</dbReference>
<comment type="caution">
    <text evidence="3">The sequence shown here is derived from an EMBL/GenBank/DDBJ whole genome shotgun (WGS) entry which is preliminary data.</text>
</comment>
<evidence type="ECO:0000256" key="1">
    <source>
        <dbReference type="PIRSR" id="PIRSR006661-1"/>
    </source>
</evidence>
<dbReference type="Proteomes" id="UP000280417">
    <property type="component" value="Unassembled WGS sequence"/>
</dbReference>
<feature type="domain" description="tRNA(Ile)-lysidine/2-thiocytidine synthase N-terminal" evidence="2">
    <location>
        <begin position="18"/>
        <end position="125"/>
    </location>
</feature>
<dbReference type="InterPro" id="IPR052188">
    <property type="entry name" value="Ni-pincer_cofactor_biosynth"/>
</dbReference>